<reference evidence="1 2" key="1">
    <citation type="journal article" date="2017" name="PLoS Biol.">
        <title>The sea cucumber genome provides insights into morphological evolution and visceral regeneration.</title>
        <authorList>
            <person name="Zhang X."/>
            <person name="Sun L."/>
            <person name="Yuan J."/>
            <person name="Sun Y."/>
            <person name="Gao Y."/>
            <person name="Zhang L."/>
            <person name="Li S."/>
            <person name="Dai H."/>
            <person name="Hamel J.F."/>
            <person name="Liu C."/>
            <person name="Yu Y."/>
            <person name="Liu S."/>
            <person name="Lin W."/>
            <person name="Guo K."/>
            <person name="Jin S."/>
            <person name="Xu P."/>
            <person name="Storey K.B."/>
            <person name="Huan P."/>
            <person name="Zhang T."/>
            <person name="Zhou Y."/>
            <person name="Zhang J."/>
            <person name="Lin C."/>
            <person name="Li X."/>
            <person name="Xing L."/>
            <person name="Huo D."/>
            <person name="Sun M."/>
            <person name="Wang L."/>
            <person name="Mercier A."/>
            <person name="Li F."/>
            <person name="Yang H."/>
            <person name="Xiang J."/>
        </authorList>
    </citation>
    <scope>NUCLEOTIDE SEQUENCE [LARGE SCALE GENOMIC DNA]</scope>
    <source>
        <strain evidence="1">Shaxun</strain>
        <tissue evidence="1">Muscle</tissue>
    </source>
</reference>
<evidence type="ECO:0000313" key="1">
    <source>
        <dbReference type="EMBL" id="PIK37312.1"/>
    </source>
</evidence>
<comment type="caution">
    <text evidence="1">The sequence shown here is derived from an EMBL/GenBank/DDBJ whole genome shotgun (WGS) entry which is preliminary data.</text>
</comment>
<proteinExistence type="predicted"/>
<feature type="non-terminal residue" evidence="1">
    <location>
        <position position="1"/>
    </location>
</feature>
<name>A0A2G8JNG9_STIJA</name>
<dbReference type="Proteomes" id="UP000230750">
    <property type="component" value="Unassembled WGS sequence"/>
</dbReference>
<organism evidence="1 2">
    <name type="scientific">Stichopus japonicus</name>
    <name type="common">Sea cucumber</name>
    <dbReference type="NCBI Taxonomy" id="307972"/>
    <lineage>
        <taxon>Eukaryota</taxon>
        <taxon>Metazoa</taxon>
        <taxon>Echinodermata</taxon>
        <taxon>Eleutherozoa</taxon>
        <taxon>Echinozoa</taxon>
        <taxon>Holothuroidea</taxon>
        <taxon>Aspidochirotacea</taxon>
        <taxon>Aspidochirotida</taxon>
        <taxon>Stichopodidae</taxon>
        <taxon>Apostichopus</taxon>
    </lineage>
</organism>
<protein>
    <submittedName>
        <fullName evidence="1">Uncharacterized protein</fullName>
    </submittedName>
</protein>
<evidence type="ECO:0000313" key="2">
    <source>
        <dbReference type="Proteomes" id="UP000230750"/>
    </source>
</evidence>
<dbReference type="AlphaFoldDB" id="A0A2G8JNG9"/>
<gene>
    <name evidence="1" type="ORF">BSL78_25857</name>
</gene>
<dbReference type="EMBL" id="MRZV01001522">
    <property type="protein sequence ID" value="PIK37312.1"/>
    <property type="molecule type" value="Genomic_DNA"/>
</dbReference>
<sequence length="172" mass="19789">SPISRMASTQENTESNVYYEIAENRDQIPEYIEVTGDAEYMRVIPPPSNTTVASAPPAGNVMLTPNIANNNFKDRNHRLTRITSLRPSHSSFHHNHNLSSRTFNPRCLLTNNKQPTINPSKTLSHIPLLRHINNTTKKDLYLLLPTSHKRYRLFSRNRFTQCRTICHNKVRG</sequence>
<keyword evidence="2" id="KW-1185">Reference proteome</keyword>
<accession>A0A2G8JNG9</accession>